<dbReference type="Proteomes" id="UP000470213">
    <property type="component" value="Unassembled WGS sequence"/>
</dbReference>
<accession>A0A7X5RLI2</accession>
<sequence>MNVFKPFSRFFTRAHPYTIAHYIGRKNAQRALGCKIKKKKKLFEEQEREEHQKHG</sequence>
<comment type="caution">
    <text evidence="1">The sequence shown here is derived from an EMBL/GenBank/DDBJ whole genome shotgun (WGS) entry which is preliminary data.</text>
</comment>
<dbReference type="RefSeq" id="WP_163085771.1">
    <property type="nucleotide sequence ID" value="NZ_JAAAWN010000013.1"/>
</dbReference>
<proteinExistence type="predicted"/>
<name>A0A7X5RLI2_9ALTE</name>
<reference evidence="1 2" key="1">
    <citation type="submission" date="2020-01" db="EMBL/GenBank/DDBJ databases">
        <authorList>
            <person name="Chen J."/>
            <person name="Zhu S."/>
            <person name="Yang J."/>
        </authorList>
    </citation>
    <scope>NUCLEOTIDE SEQUENCE [LARGE SCALE GENOMIC DNA]</scope>
    <source>
        <strain evidence="1 2">345S023</strain>
    </source>
</reference>
<evidence type="ECO:0000313" key="2">
    <source>
        <dbReference type="Proteomes" id="UP000470213"/>
    </source>
</evidence>
<evidence type="ECO:0000313" key="1">
    <source>
        <dbReference type="EMBL" id="NDV91754.1"/>
    </source>
</evidence>
<protein>
    <submittedName>
        <fullName evidence="1">Uncharacterized protein</fullName>
    </submittedName>
</protein>
<dbReference type="AlphaFoldDB" id="A0A7X5RLI2"/>
<dbReference type="EMBL" id="JAAAWN010000013">
    <property type="protein sequence ID" value="NDV91754.1"/>
    <property type="molecule type" value="Genomic_DNA"/>
</dbReference>
<organism evidence="1 2">
    <name type="scientific">Alteromonas profundi</name>
    <dbReference type="NCBI Taxonomy" id="2696062"/>
    <lineage>
        <taxon>Bacteria</taxon>
        <taxon>Pseudomonadati</taxon>
        <taxon>Pseudomonadota</taxon>
        <taxon>Gammaproteobacteria</taxon>
        <taxon>Alteromonadales</taxon>
        <taxon>Alteromonadaceae</taxon>
        <taxon>Alteromonas/Salinimonas group</taxon>
        <taxon>Alteromonas</taxon>
    </lineage>
</organism>
<gene>
    <name evidence="1" type="ORF">GTH32_11215</name>
</gene>
<keyword evidence="2" id="KW-1185">Reference proteome</keyword>